<evidence type="ECO:0000313" key="2">
    <source>
        <dbReference type="Proteomes" id="UP000177300"/>
    </source>
</evidence>
<reference evidence="1 2" key="1">
    <citation type="journal article" date="2016" name="Nat. Commun.">
        <title>Thousands of microbial genomes shed light on interconnected biogeochemical processes in an aquifer system.</title>
        <authorList>
            <person name="Anantharaman K."/>
            <person name="Brown C.T."/>
            <person name="Hug L.A."/>
            <person name="Sharon I."/>
            <person name="Castelle C.J."/>
            <person name="Probst A.J."/>
            <person name="Thomas B.C."/>
            <person name="Singh A."/>
            <person name="Wilkins M.J."/>
            <person name="Karaoz U."/>
            <person name="Brodie E.L."/>
            <person name="Williams K.H."/>
            <person name="Hubbard S.S."/>
            <person name="Banfield J.F."/>
        </authorList>
    </citation>
    <scope>NUCLEOTIDE SEQUENCE [LARGE SCALE GENOMIC DNA]</scope>
</reference>
<dbReference type="EMBL" id="MFBY01000061">
    <property type="protein sequence ID" value="OGE12196.1"/>
    <property type="molecule type" value="Genomic_DNA"/>
</dbReference>
<dbReference type="AlphaFoldDB" id="A0A1F5I731"/>
<accession>A0A1F5I731</accession>
<comment type="caution">
    <text evidence="1">The sequence shown here is derived from an EMBL/GenBank/DDBJ whole genome shotgun (WGS) entry which is preliminary data.</text>
</comment>
<protein>
    <recommendedName>
        <fullName evidence="3">Cytotoxin</fullName>
    </recommendedName>
</protein>
<organism evidence="1 2">
    <name type="scientific">Candidatus Curtissbacteria bacterium RIFCSPLOWO2_12_FULL_38_9</name>
    <dbReference type="NCBI Taxonomy" id="1797735"/>
    <lineage>
        <taxon>Bacteria</taxon>
        <taxon>Candidatus Curtissiibacteriota</taxon>
    </lineage>
</organism>
<evidence type="ECO:0000313" key="1">
    <source>
        <dbReference type="EMBL" id="OGE12196.1"/>
    </source>
</evidence>
<dbReference type="Proteomes" id="UP000177300">
    <property type="component" value="Unassembled WGS sequence"/>
</dbReference>
<evidence type="ECO:0008006" key="3">
    <source>
        <dbReference type="Google" id="ProtNLM"/>
    </source>
</evidence>
<dbReference type="Gene3D" id="3.30.2310.20">
    <property type="entry name" value="RelE-like"/>
    <property type="match status" value="1"/>
</dbReference>
<proteinExistence type="predicted"/>
<gene>
    <name evidence="1" type="ORF">A3G14_01360</name>
</gene>
<dbReference type="InterPro" id="IPR035093">
    <property type="entry name" value="RelE/ParE_toxin_dom_sf"/>
</dbReference>
<dbReference type="SUPFAM" id="SSF143011">
    <property type="entry name" value="RelE-like"/>
    <property type="match status" value="1"/>
</dbReference>
<name>A0A1F5I731_9BACT</name>
<sequence length="85" mass="10111">MYIAKTKNFTKLYQKLPKNIQKKADKQIIFLSKNLFHPSLNTKKMKGINRWEVRVDKNYRFTFEKINEVIMLKTIGPHDIGLGEK</sequence>